<dbReference type="SUPFAM" id="SSF53756">
    <property type="entry name" value="UDP-Glycosyltransferase/glycogen phosphorylase"/>
    <property type="match status" value="1"/>
</dbReference>
<dbReference type="EMBL" id="BMWG01000011">
    <property type="protein sequence ID" value="GGZ40271.1"/>
    <property type="molecule type" value="Genomic_DNA"/>
</dbReference>
<reference evidence="6" key="1">
    <citation type="journal article" date="2014" name="Int. J. Syst. Evol. Microbiol.">
        <title>Complete genome sequence of Corynebacterium casei LMG S-19264T (=DSM 44701T), isolated from a smear-ripened cheese.</title>
        <authorList>
            <consortium name="US DOE Joint Genome Institute (JGI-PGF)"/>
            <person name="Walter F."/>
            <person name="Albersmeier A."/>
            <person name="Kalinowski J."/>
            <person name="Ruckert C."/>
        </authorList>
    </citation>
    <scope>NUCLEOTIDE SEQUENCE</scope>
    <source>
        <strain evidence="6">JCM 4988</strain>
    </source>
</reference>
<dbReference type="GO" id="GO:0008194">
    <property type="term" value="F:UDP-glycosyltransferase activity"/>
    <property type="evidence" value="ECO:0007669"/>
    <property type="project" value="InterPro"/>
</dbReference>
<dbReference type="InterPro" id="IPR048284">
    <property type="entry name" value="EryCIII-like_N"/>
</dbReference>
<dbReference type="Pfam" id="PF21036">
    <property type="entry name" value="EryCIII-like_N"/>
    <property type="match status" value="1"/>
</dbReference>
<evidence type="ECO:0000313" key="6">
    <source>
        <dbReference type="EMBL" id="GGZ40271.1"/>
    </source>
</evidence>
<dbReference type="Pfam" id="PF06722">
    <property type="entry name" value="EryCIII-like_C"/>
    <property type="match status" value="1"/>
</dbReference>
<dbReference type="InterPro" id="IPR010610">
    <property type="entry name" value="EryCIII-like_C"/>
</dbReference>
<sequence>MRVLFVTYPAIGHVFPTVPLAWALRSAGHDVLVASAGDALKAADAGLHVADVSPGFVLEDFLQSTAGELIARLRQPGEIDPMDGLRLFAHLNESLADGIVRTADRFKPDLIVFEQIFVAGLIAAARLGVPAVQHNFGFARGTQLRELTVSMLTETMARHGVESVAERVPTLDIAPPSMVEPERDGWSMRPVPYNSGAVLPDWLLDERPRPRVGVTLGTATVHINGLGPVQRLVAAAAEVDAEFVLALGEVDTAALGTLPDNVRTVGWVPLMALLERCDAAVHHGGAGTTLAALNAGVPQLVLPDGADRGINAGAVGDRGAGLNGTADDLNPVVLRRLLSDEKLSAVAREVREEIGSMPSPASLVPRLEALALTG</sequence>
<dbReference type="FunFam" id="3.40.50.2000:FF:000072">
    <property type="entry name" value="Glycosyl transferase"/>
    <property type="match status" value="1"/>
</dbReference>
<dbReference type="CDD" id="cd03784">
    <property type="entry name" value="GT1_Gtf-like"/>
    <property type="match status" value="1"/>
</dbReference>
<dbReference type="AlphaFoldDB" id="A0A918QBH2"/>
<name>A0A918QBH2_9ACTN</name>
<dbReference type="PANTHER" id="PTHR48050">
    <property type="entry name" value="STEROL 3-BETA-GLUCOSYLTRANSFERASE"/>
    <property type="match status" value="1"/>
</dbReference>
<gene>
    <name evidence="6" type="ORF">GCM10010387_38320</name>
</gene>
<keyword evidence="7" id="KW-1185">Reference proteome</keyword>
<dbReference type="InterPro" id="IPR050426">
    <property type="entry name" value="Glycosyltransferase_28"/>
</dbReference>
<feature type="domain" description="Erythromycin biosynthesis protein CIII-like C-terminal" evidence="4">
    <location>
        <begin position="231"/>
        <end position="370"/>
    </location>
</feature>
<dbReference type="Gene3D" id="3.40.50.2000">
    <property type="entry name" value="Glycogen Phosphorylase B"/>
    <property type="match status" value="2"/>
</dbReference>
<evidence type="ECO:0000259" key="5">
    <source>
        <dbReference type="Pfam" id="PF21036"/>
    </source>
</evidence>
<dbReference type="RefSeq" id="WP_190124330.1">
    <property type="nucleotide sequence ID" value="NZ_BMWG01000011.1"/>
</dbReference>
<keyword evidence="2" id="KW-0328">Glycosyltransferase</keyword>
<protein>
    <submittedName>
        <fullName evidence="6">Glycosyl transferase</fullName>
    </submittedName>
</protein>
<accession>A0A918QBH2</accession>
<comment type="similarity">
    <text evidence="1">Belongs to the glycosyltransferase 28 family.</text>
</comment>
<dbReference type="GO" id="GO:0016758">
    <property type="term" value="F:hexosyltransferase activity"/>
    <property type="evidence" value="ECO:0007669"/>
    <property type="project" value="UniProtKB-ARBA"/>
</dbReference>
<dbReference type="Proteomes" id="UP000630936">
    <property type="component" value="Unassembled WGS sequence"/>
</dbReference>
<evidence type="ECO:0000256" key="1">
    <source>
        <dbReference type="ARBA" id="ARBA00006962"/>
    </source>
</evidence>
<feature type="domain" description="Erythromycin biosynthesis protein CIII-like N-terminal" evidence="5">
    <location>
        <begin position="22"/>
        <end position="217"/>
    </location>
</feature>
<reference evidence="6" key="2">
    <citation type="submission" date="2020-09" db="EMBL/GenBank/DDBJ databases">
        <authorList>
            <person name="Sun Q."/>
            <person name="Ohkuma M."/>
        </authorList>
    </citation>
    <scope>NUCLEOTIDE SEQUENCE</scope>
    <source>
        <strain evidence="6">JCM 4988</strain>
    </source>
</reference>
<dbReference type="InterPro" id="IPR002213">
    <property type="entry name" value="UDP_glucos_trans"/>
</dbReference>
<evidence type="ECO:0000259" key="4">
    <source>
        <dbReference type="Pfam" id="PF06722"/>
    </source>
</evidence>
<evidence type="ECO:0000313" key="7">
    <source>
        <dbReference type="Proteomes" id="UP000630936"/>
    </source>
</evidence>
<comment type="caution">
    <text evidence="6">The sequence shown here is derived from an EMBL/GenBank/DDBJ whole genome shotgun (WGS) entry which is preliminary data.</text>
</comment>
<evidence type="ECO:0000256" key="3">
    <source>
        <dbReference type="ARBA" id="ARBA00022679"/>
    </source>
</evidence>
<dbReference type="GO" id="GO:0017000">
    <property type="term" value="P:antibiotic biosynthetic process"/>
    <property type="evidence" value="ECO:0007669"/>
    <property type="project" value="UniProtKB-ARBA"/>
</dbReference>
<evidence type="ECO:0000256" key="2">
    <source>
        <dbReference type="ARBA" id="ARBA00022676"/>
    </source>
</evidence>
<keyword evidence="3 6" id="KW-0808">Transferase</keyword>
<organism evidence="6 7">
    <name type="scientific">Streptomyces inusitatus</name>
    <dbReference type="NCBI Taxonomy" id="68221"/>
    <lineage>
        <taxon>Bacteria</taxon>
        <taxon>Bacillati</taxon>
        <taxon>Actinomycetota</taxon>
        <taxon>Actinomycetes</taxon>
        <taxon>Kitasatosporales</taxon>
        <taxon>Streptomycetaceae</taxon>
        <taxon>Streptomyces</taxon>
    </lineage>
</organism>
<dbReference type="PANTHER" id="PTHR48050:SF13">
    <property type="entry name" value="STEROL 3-BETA-GLUCOSYLTRANSFERASE UGT80A2"/>
    <property type="match status" value="1"/>
</dbReference>
<proteinExistence type="inferred from homology"/>